<dbReference type="GO" id="GO:0005737">
    <property type="term" value="C:cytoplasm"/>
    <property type="evidence" value="ECO:0007669"/>
    <property type="project" value="InterPro"/>
</dbReference>
<dbReference type="Gene3D" id="3.10.310.20">
    <property type="entry name" value="DHHA2 domain"/>
    <property type="match status" value="1"/>
</dbReference>
<reference evidence="4" key="2">
    <citation type="submission" date="2025-08" db="UniProtKB">
        <authorList>
            <consortium name="RefSeq"/>
        </authorList>
    </citation>
    <scope>IDENTIFICATION</scope>
    <source>
        <tissue evidence="4">Etiolated seedlings</tissue>
    </source>
</reference>
<evidence type="ECO:0000259" key="2">
    <source>
        <dbReference type="Pfam" id="PF02833"/>
    </source>
</evidence>
<dbReference type="InterPro" id="IPR038222">
    <property type="entry name" value="DHHA2_dom_sf"/>
</dbReference>
<gene>
    <name evidence="4" type="primary">LOC101490741</name>
</gene>
<feature type="domain" description="DHHA2" evidence="2">
    <location>
        <begin position="345"/>
        <end position="441"/>
    </location>
</feature>
<dbReference type="InterPro" id="IPR004097">
    <property type="entry name" value="DHHA2"/>
</dbReference>
<feature type="compositionally biased region" description="Basic and acidic residues" evidence="1">
    <location>
        <begin position="46"/>
        <end position="66"/>
    </location>
</feature>
<organism evidence="3 4">
    <name type="scientific">Cicer arietinum</name>
    <name type="common">Chickpea</name>
    <name type="synonym">Garbanzo</name>
    <dbReference type="NCBI Taxonomy" id="3827"/>
    <lineage>
        <taxon>Eukaryota</taxon>
        <taxon>Viridiplantae</taxon>
        <taxon>Streptophyta</taxon>
        <taxon>Embryophyta</taxon>
        <taxon>Tracheophyta</taxon>
        <taxon>Spermatophyta</taxon>
        <taxon>Magnoliopsida</taxon>
        <taxon>eudicotyledons</taxon>
        <taxon>Gunneridae</taxon>
        <taxon>Pentapetalae</taxon>
        <taxon>rosids</taxon>
        <taxon>fabids</taxon>
        <taxon>Fabales</taxon>
        <taxon>Fabaceae</taxon>
        <taxon>Papilionoideae</taxon>
        <taxon>50 kb inversion clade</taxon>
        <taxon>NPAAA clade</taxon>
        <taxon>Hologalegina</taxon>
        <taxon>IRL clade</taxon>
        <taxon>Cicereae</taxon>
        <taxon>Cicer</taxon>
    </lineage>
</organism>
<dbReference type="Proteomes" id="UP000087171">
    <property type="component" value="Chromosome Ca6"/>
</dbReference>
<evidence type="ECO:0000256" key="1">
    <source>
        <dbReference type="SAM" id="MobiDB-lite"/>
    </source>
</evidence>
<dbReference type="AlphaFoldDB" id="A0A3Q7YG21"/>
<sequence>MKSDAALAPNNQEPYIRSRENPLFDGILSKGDQVDPFKIAHIQSKTIEHEDNTKHPESEADHDEKPLRSPIIITHIEKTYTVTRRKEMLSNIMLPLSAASYYNGVSPQVEIVESCQSFDKLNAFLKARKDDVNAGVPGKFLHVVLGSDDADVGTVASTIMYSFYIYLTSKSDQLCIVPIININRANLASHVELMWLLDSCQIDQASLIFADEIDMSYYDLFGSLKIVLLKSSRIANKQEKLKQAVVEIFHCRKGETVYPWVKTVTIGEESSCCTAIAEKFAAYSPEILTSKSFSKLLLAGILLDTANLRDPRCTSKDKYMASLLINGAGRYGCNGLYQLLKYKIHDLSSLQVGDILRKDFKKWTGQENTDSRSMSQMGMSCIGISIRQLLSHTKNLAQEITNFQLEEKLRALIILSGYYNGEKNFKREVLVSTESVKLLESLLFFFDFNASRLPLKTLHFKGLKNEMKAYEIDKITSRKIVEHLIEEFVGIPKA</sequence>
<dbReference type="InterPro" id="IPR038763">
    <property type="entry name" value="DHH_sf"/>
</dbReference>
<protein>
    <submittedName>
        <fullName evidence="4">Exopolyphosphatase PRUNE1-like</fullName>
    </submittedName>
</protein>
<accession>A0A3Q7YG21</accession>
<evidence type="ECO:0000313" key="3">
    <source>
        <dbReference type="Proteomes" id="UP000087171"/>
    </source>
</evidence>
<reference evidence="3" key="1">
    <citation type="journal article" date="2013" name="Nat. Biotechnol.">
        <title>Draft genome sequence of chickpea (Cicer arietinum) provides a resource for trait improvement.</title>
        <authorList>
            <person name="Varshney R.K."/>
            <person name="Song C."/>
            <person name="Saxena R.K."/>
            <person name="Azam S."/>
            <person name="Yu S."/>
            <person name="Sharpe A.G."/>
            <person name="Cannon S."/>
            <person name="Baek J."/>
            <person name="Rosen B.D."/>
            <person name="Tar'an B."/>
            <person name="Millan T."/>
            <person name="Zhang X."/>
            <person name="Ramsay L.D."/>
            <person name="Iwata A."/>
            <person name="Wang Y."/>
            <person name="Nelson W."/>
            <person name="Farmer A.D."/>
            <person name="Gaur P.M."/>
            <person name="Soderlund C."/>
            <person name="Penmetsa R.V."/>
            <person name="Xu C."/>
            <person name="Bharti A.K."/>
            <person name="He W."/>
            <person name="Winter P."/>
            <person name="Zhao S."/>
            <person name="Hane J.K."/>
            <person name="Carrasquilla-Garcia N."/>
            <person name="Condie J.A."/>
            <person name="Upadhyaya H.D."/>
            <person name="Luo M.C."/>
            <person name="Thudi M."/>
            <person name="Gowda C.L."/>
            <person name="Singh N.P."/>
            <person name="Lichtenzveig J."/>
            <person name="Gali K.K."/>
            <person name="Rubio J."/>
            <person name="Nadarajan N."/>
            <person name="Dolezel J."/>
            <person name="Bansal K.C."/>
            <person name="Xu X."/>
            <person name="Edwards D."/>
            <person name="Zhang G."/>
            <person name="Kahl G."/>
            <person name="Gil J."/>
            <person name="Singh K.B."/>
            <person name="Datta S.K."/>
            <person name="Jackson S.A."/>
            <person name="Wang J."/>
            <person name="Cook D.R."/>
        </authorList>
    </citation>
    <scope>NUCLEOTIDE SEQUENCE [LARGE SCALE GENOMIC DNA]</scope>
    <source>
        <strain evidence="3">cv. CDC Frontier</strain>
    </source>
</reference>
<dbReference type="GO" id="GO:0004309">
    <property type="term" value="F:exopolyphosphatase activity"/>
    <property type="evidence" value="ECO:0007669"/>
    <property type="project" value="TreeGrafter"/>
</dbReference>
<dbReference type="Gene3D" id="3.90.1640.10">
    <property type="entry name" value="inorganic pyrophosphatase (n-terminal core)"/>
    <property type="match status" value="1"/>
</dbReference>
<dbReference type="RefSeq" id="XP_027191480.1">
    <property type="nucleotide sequence ID" value="XM_027335679.1"/>
</dbReference>
<dbReference type="SUPFAM" id="SSF64182">
    <property type="entry name" value="DHH phosphoesterases"/>
    <property type="match status" value="1"/>
</dbReference>
<dbReference type="KEGG" id="cam:101490741"/>
<evidence type="ECO:0000313" key="4">
    <source>
        <dbReference type="RefSeq" id="XP_027191480.1"/>
    </source>
</evidence>
<dbReference type="PANTHER" id="PTHR12112:SF52">
    <property type="entry name" value="DHHA2 DOMAIN-CONTAINING PROTEIN"/>
    <property type="match status" value="1"/>
</dbReference>
<dbReference type="PANTHER" id="PTHR12112">
    <property type="entry name" value="BNIP - RELATED"/>
    <property type="match status" value="1"/>
</dbReference>
<dbReference type="STRING" id="3827.A0A3Q7YG21"/>
<proteinExistence type="predicted"/>
<dbReference type="Pfam" id="PF02833">
    <property type="entry name" value="DHHA2"/>
    <property type="match status" value="1"/>
</dbReference>
<dbReference type="OrthoDB" id="374045at2759"/>
<feature type="region of interest" description="Disordered" evidence="1">
    <location>
        <begin position="45"/>
        <end position="66"/>
    </location>
</feature>
<name>A0A3Q7YG21_CICAR</name>
<keyword evidence="3" id="KW-1185">Reference proteome</keyword>
<dbReference type="GeneID" id="101490741"/>